<dbReference type="RefSeq" id="WP_157746751.1">
    <property type="nucleotide sequence ID" value="NZ_AP014946.1"/>
</dbReference>
<keyword evidence="4 9" id="KW-0997">Cell inner membrane</keyword>
<dbReference type="Proteomes" id="UP000236884">
    <property type="component" value="Chromosome"/>
</dbReference>
<evidence type="ECO:0000313" key="12">
    <source>
        <dbReference type="Proteomes" id="UP000236884"/>
    </source>
</evidence>
<dbReference type="GO" id="GO:0015740">
    <property type="term" value="P:C4-dicarboxylate transport"/>
    <property type="evidence" value="ECO:0007669"/>
    <property type="project" value="TreeGrafter"/>
</dbReference>
<dbReference type="InterPro" id="IPR055348">
    <property type="entry name" value="DctQ"/>
</dbReference>
<evidence type="ECO:0000256" key="1">
    <source>
        <dbReference type="ARBA" id="ARBA00004429"/>
    </source>
</evidence>
<evidence type="ECO:0000313" key="11">
    <source>
        <dbReference type="EMBL" id="BAT59951.1"/>
    </source>
</evidence>
<dbReference type="GO" id="GO:0022857">
    <property type="term" value="F:transmembrane transporter activity"/>
    <property type="evidence" value="ECO:0007669"/>
    <property type="project" value="UniProtKB-UniRule"/>
</dbReference>
<sequence>MLQRIDRIVVAANRLFLIVVLAAMSVIVFVNVCMRYLTTDSLVWAEEVARYLMCYLTFLGLGLVYRYGGHIGVDSLQKAVPDRAATILRAISVAIVIAFCAAMAWYGAIYADRTSVQSTPVTEIPFSYIAASVPLGFALALWHIFAVARGLVIDGKYQETPDADLTQAGSL</sequence>
<evidence type="ECO:0000256" key="6">
    <source>
        <dbReference type="ARBA" id="ARBA00022989"/>
    </source>
</evidence>
<protein>
    <recommendedName>
        <fullName evidence="9">TRAP transporter small permease protein</fullName>
    </recommendedName>
</protein>
<evidence type="ECO:0000256" key="8">
    <source>
        <dbReference type="ARBA" id="ARBA00038436"/>
    </source>
</evidence>
<evidence type="ECO:0000256" key="3">
    <source>
        <dbReference type="ARBA" id="ARBA00022475"/>
    </source>
</evidence>
<dbReference type="AlphaFoldDB" id="A0A0S3PVH9"/>
<evidence type="ECO:0000256" key="4">
    <source>
        <dbReference type="ARBA" id="ARBA00022519"/>
    </source>
</evidence>
<comment type="subcellular location">
    <subcellularLocation>
        <location evidence="1 9">Cell inner membrane</location>
        <topology evidence="1 9">Multi-pass membrane protein</topology>
    </subcellularLocation>
</comment>
<evidence type="ECO:0000259" key="10">
    <source>
        <dbReference type="Pfam" id="PF04290"/>
    </source>
</evidence>
<keyword evidence="2 9" id="KW-0813">Transport</keyword>
<keyword evidence="3" id="KW-1003">Cell membrane</keyword>
<evidence type="ECO:0000256" key="9">
    <source>
        <dbReference type="RuleBase" id="RU369079"/>
    </source>
</evidence>
<keyword evidence="6 9" id="KW-1133">Transmembrane helix</keyword>
<dbReference type="InterPro" id="IPR007387">
    <property type="entry name" value="TRAP_DctQ"/>
</dbReference>
<feature type="domain" description="Tripartite ATP-independent periplasmic transporters DctQ component" evidence="10">
    <location>
        <begin position="24"/>
        <end position="147"/>
    </location>
</feature>
<dbReference type="PANTHER" id="PTHR35011">
    <property type="entry name" value="2,3-DIKETO-L-GULONATE TRAP TRANSPORTER SMALL PERMEASE PROTEIN YIAM"/>
    <property type="match status" value="1"/>
</dbReference>
<comment type="similarity">
    <text evidence="8 9">Belongs to the TRAP transporter small permease family.</text>
</comment>
<name>A0A0S3PVH9_9BRAD</name>
<evidence type="ECO:0000256" key="7">
    <source>
        <dbReference type="ARBA" id="ARBA00023136"/>
    </source>
</evidence>
<accession>A0A0S3PVH9</accession>
<gene>
    <name evidence="11" type="primary">yiaM_3</name>
    <name evidence="11" type="ORF">GJW-30_1_02486</name>
</gene>
<dbReference type="EMBL" id="AP014946">
    <property type="protein sequence ID" value="BAT59951.1"/>
    <property type="molecule type" value="Genomic_DNA"/>
</dbReference>
<reference evidence="11 12" key="1">
    <citation type="submission" date="2015-08" db="EMBL/GenBank/DDBJ databases">
        <title>Investigation of the bacterial diversity of lava forest soil.</title>
        <authorList>
            <person name="Lee J.S."/>
        </authorList>
    </citation>
    <scope>NUCLEOTIDE SEQUENCE [LARGE SCALE GENOMIC DNA]</scope>
    <source>
        <strain evidence="11 12">GJW-30</strain>
    </source>
</reference>
<dbReference type="PANTHER" id="PTHR35011:SF2">
    <property type="entry name" value="2,3-DIKETO-L-GULONATE TRAP TRANSPORTER SMALL PERMEASE PROTEIN YIAM"/>
    <property type="match status" value="1"/>
</dbReference>
<comment type="function">
    <text evidence="9">Part of the tripartite ATP-independent periplasmic (TRAP) transport system.</text>
</comment>
<keyword evidence="12" id="KW-1185">Reference proteome</keyword>
<keyword evidence="5 9" id="KW-0812">Transmembrane</keyword>
<dbReference type="Pfam" id="PF04290">
    <property type="entry name" value="DctQ"/>
    <property type="match status" value="1"/>
</dbReference>
<dbReference type="KEGG" id="vgo:GJW-30_1_02486"/>
<dbReference type="GO" id="GO:0005886">
    <property type="term" value="C:plasma membrane"/>
    <property type="evidence" value="ECO:0007669"/>
    <property type="project" value="UniProtKB-SubCell"/>
</dbReference>
<feature type="transmembrane region" description="Helical" evidence="9">
    <location>
        <begin position="87"/>
        <end position="106"/>
    </location>
</feature>
<feature type="transmembrane region" description="Helical" evidence="9">
    <location>
        <begin position="12"/>
        <end position="37"/>
    </location>
</feature>
<keyword evidence="7 9" id="KW-0472">Membrane</keyword>
<comment type="subunit">
    <text evidence="9">The complex comprises the extracytoplasmic solute receptor protein and the two transmembrane proteins.</text>
</comment>
<evidence type="ECO:0000256" key="2">
    <source>
        <dbReference type="ARBA" id="ARBA00022448"/>
    </source>
</evidence>
<feature type="transmembrane region" description="Helical" evidence="9">
    <location>
        <begin position="49"/>
        <end position="67"/>
    </location>
</feature>
<evidence type="ECO:0000256" key="5">
    <source>
        <dbReference type="ARBA" id="ARBA00022692"/>
    </source>
</evidence>
<organism evidence="11 12">
    <name type="scientific">Variibacter gotjawalensis</name>
    <dbReference type="NCBI Taxonomy" id="1333996"/>
    <lineage>
        <taxon>Bacteria</taxon>
        <taxon>Pseudomonadati</taxon>
        <taxon>Pseudomonadota</taxon>
        <taxon>Alphaproteobacteria</taxon>
        <taxon>Hyphomicrobiales</taxon>
        <taxon>Nitrobacteraceae</taxon>
        <taxon>Variibacter</taxon>
    </lineage>
</organism>
<feature type="transmembrane region" description="Helical" evidence="9">
    <location>
        <begin position="126"/>
        <end position="148"/>
    </location>
</feature>
<proteinExistence type="inferred from homology"/>